<keyword evidence="3" id="KW-1185">Reference proteome</keyword>
<proteinExistence type="predicted"/>
<gene>
    <name evidence="2" type="ORF">JZM60_14615</name>
</gene>
<name>A0ABX7Q8P5_9BACT</name>
<feature type="domain" description="Membrane iron-sulfur containing protein FtrD-like" evidence="1">
    <location>
        <begin position="55"/>
        <end position="158"/>
    </location>
</feature>
<evidence type="ECO:0000313" key="2">
    <source>
        <dbReference type="EMBL" id="QSV47450.1"/>
    </source>
</evidence>
<accession>A0ABX7Q8P5</accession>
<dbReference type="Proteomes" id="UP000663651">
    <property type="component" value="Chromosome"/>
</dbReference>
<dbReference type="EMBL" id="CP071382">
    <property type="protein sequence ID" value="QSV47450.1"/>
    <property type="molecule type" value="Genomic_DNA"/>
</dbReference>
<dbReference type="Pfam" id="PF10080">
    <property type="entry name" value="FtrD-like"/>
    <property type="match status" value="1"/>
</dbReference>
<dbReference type="InterPro" id="IPR018758">
    <property type="entry name" value="FtrD-like"/>
</dbReference>
<reference evidence="2 3" key="1">
    <citation type="submission" date="2021-03" db="EMBL/GenBank/DDBJ databases">
        <title>Geobacter metallireducens gen. nov. sp. nov., a microorganism capable of coupling the complete oxidation of organic compounds to the reduction of iron and other metals.</title>
        <authorList>
            <person name="Li Y."/>
        </authorList>
    </citation>
    <scope>NUCLEOTIDE SEQUENCE [LARGE SCALE GENOMIC DNA]</scope>
    <source>
        <strain evidence="2 3">Jerry-YX</strain>
    </source>
</reference>
<sequence length="158" mass="16618">MSGKNAKSFVKYWVAALVAIIAVAGTVAAFTLPGFGKSDTVKATGGVVSIPLSGVSDGKAHFFRFADGGKEISFFLVKAPDGAVKTAFDACDVCFREKKGYTQDGSFMVCKQCNRKFDTNRIGPHSVGGCNPSYLPSKQSGGNVIISVADLKAGARYF</sequence>
<protein>
    <submittedName>
        <fullName evidence="2">DUF2318 domain-containing protein</fullName>
    </submittedName>
</protein>
<organism evidence="2 3">
    <name type="scientific">Geobacter benzoatilyticus</name>
    <dbReference type="NCBI Taxonomy" id="2815309"/>
    <lineage>
        <taxon>Bacteria</taxon>
        <taxon>Pseudomonadati</taxon>
        <taxon>Thermodesulfobacteriota</taxon>
        <taxon>Desulfuromonadia</taxon>
        <taxon>Geobacterales</taxon>
        <taxon>Geobacteraceae</taxon>
        <taxon>Geobacter</taxon>
    </lineage>
</organism>
<evidence type="ECO:0000259" key="1">
    <source>
        <dbReference type="Pfam" id="PF10080"/>
    </source>
</evidence>
<evidence type="ECO:0000313" key="3">
    <source>
        <dbReference type="Proteomes" id="UP000663651"/>
    </source>
</evidence>